<keyword evidence="5 11" id="KW-0732">Signal</keyword>
<dbReference type="AlphaFoldDB" id="A0A1D8PN56"/>
<evidence type="ECO:0000256" key="5">
    <source>
        <dbReference type="ARBA" id="ARBA00022729"/>
    </source>
</evidence>
<dbReference type="GO" id="GO:0072546">
    <property type="term" value="C:EMC complex"/>
    <property type="evidence" value="ECO:0000318"/>
    <property type="project" value="GO_Central"/>
</dbReference>
<evidence type="ECO:0000256" key="2">
    <source>
        <dbReference type="ARBA" id="ARBA00007904"/>
    </source>
</evidence>
<evidence type="ECO:0000313" key="13">
    <source>
        <dbReference type="CGD" id="CAL0000201797"/>
    </source>
</evidence>
<protein>
    <recommendedName>
        <fullName evidence="3">ER membrane protein complex subunit 1</fullName>
    </recommendedName>
</protein>
<dbReference type="InterPro" id="IPR026895">
    <property type="entry name" value="EMC1"/>
</dbReference>
<keyword evidence="6" id="KW-0256">Endoplasmic reticulum</keyword>
<dbReference type="InterPro" id="IPR011678">
    <property type="entry name" value="EMC1_C"/>
</dbReference>
<keyword evidence="7 10" id="KW-1133">Transmembrane helix</keyword>
<feature type="domain" description="ER membrane protein complex subunit 1 C-terminal" evidence="12">
    <location>
        <begin position="643"/>
        <end position="857"/>
    </location>
</feature>
<dbReference type="Pfam" id="PF07774">
    <property type="entry name" value="EMC1_C"/>
    <property type="match status" value="1"/>
</dbReference>
<reference evidence="14 15" key="2">
    <citation type="journal article" date="2007" name="Genome Biol.">
        <title>Assembly of the Candida albicans genome into sixteen supercontigs aligned on the eight chromosomes.</title>
        <authorList>
            <person name="van het Hoog M."/>
            <person name="Rast T.J."/>
            <person name="Martchenko M."/>
            <person name="Grindle S."/>
            <person name="Dignard D."/>
            <person name="Hogues H."/>
            <person name="Cuomo C."/>
            <person name="Berriman M."/>
            <person name="Scherer S."/>
            <person name="Magee B.B."/>
            <person name="Whiteway M."/>
            <person name="Chibana H."/>
            <person name="Nantel A."/>
            <person name="Magee P.T."/>
        </authorList>
    </citation>
    <scope>GENOME REANNOTATION</scope>
    <source>
        <strain evidence="15">SC5314 / ATCC MYA-2876</strain>
    </source>
</reference>
<evidence type="ECO:0000256" key="11">
    <source>
        <dbReference type="SAM" id="SignalP"/>
    </source>
</evidence>
<keyword evidence="15" id="KW-1185">Reference proteome</keyword>
<sequence>MLSILWLFVSYFLCFSNAVMIDDAFGSRESINYLYGGSLNNIHLLKNNILVGTNTYNQLLGIDVLNHDSIKWKININELEKSNVISTGSHIYVYGSSQDIYQIDNLGNLEIIELGSIPKSLHDGKYGLFIIDSENVLKYYNGEFHTIDDNASSIRVDQNKGYIYLLVNDKKLIKLSKTGQVVFTTEIEVGSIKEFNKGILLTGNDQIFKFDEHDKIFKRIENDSFKNLVIVDNNLLYATLNDAVQLIHVTKNQKTELLEVIKLKPNAKVELFTTPLNAFLVVSYQNLKQVHDLTDLLDTKDAKSIKQLILKSSLDFPHSLVSINKDQLNLLLINDQLVGEVYSLFDGSKVESIYPQFHQYSSKANKYIIVDEPESESIKHELESILHEGDGVYVLTNWIRRVTRHLAELGKFISSFNYKNLFTSNESIGFVKLIVFYDEEYKKFVAVKSNNFEISWELPIEGDFITLRQIRNGNIIGIFKSTIIEINTADGLIVNKTSNDSGFFDVFDVKGVLGFENKHGFQLSAPVDTNTFFKKVISSDEVAGFVIPAGSLDSKKTWSFKLDENIVSCKNIPADSTTSSLGIPLADKSVLYKYLNPNTISLLTFGKSLKFHLIDGITGNLLYSYTHDTSETVDLDSISLVMDDNWIVYSYFTSEPRLEQRINVVDLFDAQFSSDASGIASSKTIDKVSTKSFIYPERIVQLQSTRSLYGITLKSIVALTESGSLIEIPKFILNSRRPEHEVKAADYGNDFNMVPYDPIIAKTTFQVLNHKYQLNSGNDAGAKGSILVKPTLFESTSVICYFNNENQFCSVIQPSSSFDLLNKGFDKIKLSITIVVLFAGFIISKPFVFNKILNAQWIDRK</sequence>
<dbReference type="PANTHER" id="PTHR21573">
    <property type="entry name" value="ER MEMBRANE PROTEIN COMPLEX SUBUNIT 1"/>
    <property type="match status" value="1"/>
</dbReference>
<gene>
    <name evidence="14" type="ordered locus">CAALFM_C501410CA</name>
    <name evidence="13" type="ordered locus">orf19.11608</name>
</gene>
<dbReference type="OrthoDB" id="28092at2759"/>
<comment type="subcellular location">
    <subcellularLocation>
        <location evidence="1">Endoplasmic reticulum membrane</location>
        <topology evidence="1">Single-pass type I membrane protein</topology>
    </subcellularLocation>
</comment>
<dbReference type="PANTHER" id="PTHR21573:SF0">
    <property type="entry name" value="ER MEMBRANE PROTEIN COMPLEX SUBUNIT 1"/>
    <property type="match status" value="1"/>
</dbReference>
<feature type="transmembrane region" description="Helical" evidence="10">
    <location>
        <begin position="830"/>
        <end position="853"/>
    </location>
</feature>
<dbReference type="CGD" id="CAL0000201797">
    <property type="gene designation" value="orf19.11608"/>
</dbReference>
<keyword evidence="4 10" id="KW-0812">Transmembrane</keyword>
<organism evidence="14 15">
    <name type="scientific">Candida albicans (strain SC5314 / ATCC MYA-2876)</name>
    <name type="common">Yeast</name>
    <dbReference type="NCBI Taxonomy" id="237561"/>
    <lineage>
        <taxon>Eukaryota</taxon>
        <taxon>Fungi</taxon>
        <taxon>Dikarya</taxon>
        <taxon>Ascomycota</taxon>
        <taxon>Saccharomycotina</taxon>
        <taxon>Pichiomycetes</taxon>
        <taxon>Debaryomycetaceae</taxon>
        <taxon>Candida/Lodderomyces clade</taxon>
        <taxon>Candida</taxon>
    </lineage>
</organism>
<keyword evidence="8 10" id="KW-0472">Membrane</keyword>
<evidence type="ECO:0000313" key="15">
    <source>
        <dbReference type="Proteomes" id="UP000000559"/>
    </source>
</evidence>
<evidence type="ECO:0000256" key="9">
    <source>
        <dbReference type="ARBA" id="ARBA00023180"/>
    </source>
</evidence>
<feature type="signal peptide" evidence="11">
    <location>
        <begin position="1"/>
        <end position="18"/>
    </location>
</feature>
<evidence type="ECO:0000256" key="3">
    <source>
        <dbReference type="ARBA" id="ARBA00020824"/>
    </source>
</evidence>
<feature type="chain" id="PRO_5009111267" description="ER membrane protein complex subunit 1" evidence="11">
    <location>
        <begin position="19"/>
        <end position="861"/>
    </location>
</feature>
<dbReference type="SMR" id="A0A1D8PN56"/>
<evidence type="ECO:0000256" key="6">
    <source>
        <dbReference type="ARBA" id="ARBA00022824"/>
    </source>
</evidence>
<evidence type="ECO:0000313" key="14">
    <source>
        <dbReference type="EMBL" id="AOW29574.1"/>
    </source>
</evidence>
<dbReference type="KEGG" id="cal:CAALFM_C501410CA"/>
<evidence type="ECO:0000256" key="8">
    <source>
        <dbReference type="ARBA" id="ARBA00023136"/>
    </source>
</evidence>
<dbReference type="STRING" id="237561.A0A1D8PN56"/>
<reference evidence="14 15" key="1">
    <citation type="journal article" date="2004" name="Proc. Natl. Acad. Sci. U.S.A.">
        <title>The diploid genome sequence of Candida albicans.</title>
        <authorList>
            <person name="Jones T."/>
            <person name="Federspiel N.A."/>
            <person name="Chibana H."/>
            <person name="Dungan J."/>
            <person name="Kalman S."/>
            <person name="Magee B.B."/>
            <person name="Newport G."/>
            <person name="Thorstenson Y.R."/>
            <person name="Agabian N."/>
            <person name="Magee P.T."/>
            <person name="Davis R.W."/>
            <person name="Scherer S."/>
        </authorList>
    </citation>
    <scope>NUCLEOTIDE SEQUENCE [LARGE SCALE GENOMIC DNA]</scope>
    <source>
        <strain evidence="15">SC5314 / ATCC MYA-2876</strain>
    </source>
</reference>
<name>A0A1D8PN56_CANAL</name>
<evidence type="ECO:0000256" key="4">
    <source>
        <dbReference type="ARBA" id="ARBA00022692"/>
    </source>
</evidence>
<dbReference type="VEuPathDB" id="FungiDB:C5_01410C_A"/>
<dbReference type="RefSeq" id="XP_711335.2">
    <property type="nucleotide sequence ID" value="XM_706243.2"/>
</dbReference>
<dbReference type="Proteomes" id="UP000000559">
    <property type="component" value="Chromosome 5"/>
</dbReference>
<evidence type="ECO:0000259" key="12">
    <source>
        <dbReference type="Pfam" id="PF07774"/>
    </source>
</evidence>
<dbReference type="GeneID" id="3647054"/>
<proteinExistence type="inferred from homology"/>
<evidence type="ECO:0000256" key="1">
    <source>
        <dbReference type="ARBA" id="ARBA00004115"/>
    </source>
</evidence>
<evidence type="ECO:0000256" key="10">
    <source>
        <dbReference type="SAM" id="Phobius"/>
    </source>
</evidence>
<dbReference type="InParanoid" id="A0A1D8PN56"/>
<accession>A0A1D8PN56</accession>
<comment type="similarity">
    <text evidence="2">Belongs to the EMC1 family.</text>
</comment>
<evidence type="ECO:0000256" key="7">
    <source>
        <dbReference type="ARBA" id="ARBA00022989"/>
    </source>
</evidence>
<dbReference type="eggNOG" id="KOG2103">
    <property type="taxonomic scope" value="Eukaryota"/>
</dbReference>
<keyword evidence="9" id="KW-0325">Glycoprotein</keyword>
<dbReference type="EMBL" id="CP017627">
    <property type="protein sequence ID" value="AOW29574.1"/>
    <property type="molecule type" value="Genomic_DNA"/>
</dbReference>
<reference evidence="14 15" key="3">
    <citation type="journal article" date="2013" name="Genome Biol.">
        <title>Assembly of a phased diploid Candida albicans genome facilitates allele-specific measurements and provides a simple model for repeat and indel structure.</title>
        <authorList>
            <person name="Muzzey D."/>
            <person name="Schwartz K."/>
            <person name="Weissman J.S."/>
            <person name="Sherlock G."/>
        </authorList>
    </citation>
    <scope>NUCLEOTIDE SEQUENCE [LARGE SCALE GENOMIC DNA]</scope>
    <source>
        <strain evidence="15">SC5314 / ATCC MYA-2876</strain>
    </source>
</reference>
<dbReference type="FunCoup" id="A0A1D8PN56">
    <property type="interactions" value="815"/>
</dbReference>